<dbReference type="Proteomes" id="UP000004088">
    <property type="component" value="Unassembled WGS sequence"/>
</dbReference>
<dbReference type="EMBL" id="AEWV01000009">
    <property type="protein sequence ID" value="EGC17962.1"/>
    <property type="molecule type" value="Genomic_DNA"/>
</dbReference>
<feature type="compositionally biased region" description="Basic and acidic residues" evidence="1">
    <location>
        <begin position="571"/>
        <end position="583"/>
    </location>
</feature>
<dbReference type="GO" id="GO:0015074">
    <property type="term" value="P:DNA integration"/>
    <property type="evidence" value="ECO:0007669"/>
    <property type="project" value="InterPro"/>
</dbReference>
<dbReference type="Pfam" id="PF09299">
    <property type="entry name" value="Mu-transpos_C"/>
    <property type="match status" value="1"/>
</dbReference>
<evidence type="ECO:0000313" key="4">
    <source>
        <dbReference type="Proteomes" id="UP000004088"/>
    </source>
</evidence>
<reference evidence="3 4" key="1">
    <citation type="submission" date="2011-01" db="EMBL/GenBank/DDBJ databases">
        <authorList>
            <person name="Muzny D."/>
            <person name="Qin X."/>
            <person name="Deng J."/>
            <person name="Jiang H."/>
            <person name="Liu Y."/>
            <person name="Qu J."/>
            <person name="Song X.-Z."/>
            <person name="Zhang L."/>
            <person name="Thornton R."/>
            <person name="Coyle M."/>
            <person name="Francisco L."/>
            <person name="Jackson L."/>
            <person name="Javaid M."/>
            <person name="Korchina V."/>
            <person name="Kovar C."/>
            <person name="Mata R."/>
            <person name="Mathew T."/>
            <person name="Ngo R."/>
            <person name="Nguyen L."/>
            <person name="Nguyen N."/>
            <person name="Okwuonu G."/>
            <person name="Ongeri F."/>
            <person name="Pham C."/>
            <person name="Simmons D."/>
            <person name="Wilczek-Boney K."/>
            <person name="Hale W."/>
            <person name="Jakkamsetti A."/>
            <person name="Pham P."/>
            <person name="Ruth R."/>
            <person name="San Lucas F."/>
            <person name="Warren J."/>
            <person name="Zhang J."/>
            <person name="Zhao Z."/>
            <person name="Zhou C."/>
            <person name="Zhu D."/>
            <person name="Lee S."/>
            <person name="Bess C."/>
            <person name="Blankenburg K."/>
            <person name="Forbes L."/>
            <person name="Fu Q."/>
            <person name="Gubbala S."/>
            <person name="Hirani K."/>
            <person name="Jayaseelan J.C."/>
            <person name="Lara F."/>
            <person name="Munidasa M."/>
            <person name="Palculict T."/>
            <person name="Patil S."/>
            <person name="Pu L.-L."/>
            <person name="Saada N."/>
            <person name="Tang L."/>
            <person name="Weissenberger G."/>
            <person name="Zhu Y."/>
            <person name="Hemphill L."/>
            <person name="Shang Y."/>
            <person name="Youmans B."/>
            <person name="Ayvaz T."/>
            <person name="Ross M."/>
            <person name="Santibanez J."/>
            <person name="Aqrawi P."/>
            <person name="Gross S."/>
            <person name="Joshi V."/>
            <person name="Fowler G."/>
            <person name="Nazareth L."/>
            <person name="Reid J."/>
            <person name="Worley K."/>
            <person name="Petrosino J."/>
            <person name="Highlander S."/>
            <person name="Gibbs R."/>
        </authorList>
    </citation>
    <scope>NUCLEOTIDE SEQUENCE [LARGE SCALE GENOMIC DNA]</scope>
    <source>
        <strain evidence="3 4">ATCC 33394</strain>
    </source>
</reference>
<dbReference type="STRING" id="888741.HMPREF9098_0618"/>
<evidence type="ECO:0000313" key="3">
    <source>
        <dbReference type="EMBL" id="EGC17962.1"/>
    </source>
</evidence>
<dbReference type="RefSeq" id="WP_003781779.1">
    <property type="nucleotide sequence ID" value="NZ_GL870929.1"/>
</dbReference>
<name>F0EXN4_9NEIS</name>
<evidence type="ECO:0000259" key="2">
    <source>
        <dbReference type="PROSITE" id="PS50994"/>
    </source>
</evidence>
<dbReference type="AlphaFoldDB" id="F0EXN4"/>
<dbReference type="Gene3D" id="3.30.420.10">
    <property type="entry name" value="Ribonuclease H-like superfamily/Ribonuclease H"/>
    <property type="match status" value="1"/>
</dbReference>
<sequence>MKATLNVNVGAMVLFDNKICTITAVLDLDTYQLRDNTTGATYQAQLADLSAFQAADVHHVDSVFESKWELAQQHFDVIEPLIRQSRYTKADVQARAAECGVHVSTVYRWLKMYRETGVLTGLTRKQRSDKGVTQISVEVEQIIQQVLEVDYLNIQRKSAQKIITEISRRCHEQNLPIPHTNTIRNRIQKIAPQIKMAKRLSRQAAEMKFSPLQGNFPNADYPLAVVQIDHTKLDIILVDDVYRKPIGRPWITLAIDVFSRMVTGFYVSFDPPSALSAGLCLSHSILSKESWLAKHEVKGRWAVWGLPRKIHLDNAKEFRGKVLEKACQQYGIEIEWRPVARPNFGGHIERLLGTILGEIHGVTGTTFSNTRERQDYDSEEKAALTLSEFETWLTVFITDVYHQRVHSALGMSPLAKWKLGILGDDDSVGVGLPEKVVDETLLRLTFMPFEMRTVQQYGVAIHKITYWHDVLRTWIGATDPTNPKQARQFIFRIDPRDLSVIWFYDPDLLMYFPIPYRDSSHPVISIWELREIQRQLKREQKQNIDENMIFAAYSRMRELEQQAKGKTKAIRRAEQRRQLDQRTRAALPTPKDDFHAAMLPETQNHEFDDIQPFDDLDDLS</sequence>
<protein>
    <submittedName>
        <fullName evidence="3">Integrase core domain protein</fullName>
    </submittedName>
</protein>
<organism evidence="3 4">
    <name type="scientific">Kingella denitrificans ATCC 33394</name>
    <dbReference type="NCBI Taxonomy" id="888741"/>
    <lineage>
        <taxon>Bacteria</taxon>
        <taxon>Pseudomonadati</taxon>
        <taxon>Pseudomonadota</taxon>
        <taxon>Betaproteobacteria</taxon>
        <taxon>Neisseriales</taxon>
        <taxon>Neisseriaceae</taxon>
        <taxon>Kingella</taxon>
    </lineage>
</organism>
<dbReference type="InterPro" id="IPR036397">
    <property type="entry name" value="RNaseH_sf"/>
</dbReference>
<dbReference type="SUPFAM" id="SSF46689">
    <property type="entry name" value="Homeodomain-like"/>
    <property type="match status" value="1"/>
</dbReference>
<dbReference type="SUPFAM" id="SSF53098">
    <property type="entry name" value="Ribonuclease H-like"/>
    <property type="match status" value="1"/>
</dbReference>
<dbReference type="InterPro" id="IPR009057">
    <property type="entry name" value="Homeodomain-like_sf"/>
</dbReference>
<feature type="domain" description="Integrase catalytic" evidence="2">
    <location>
        <begin position="218"/>
        <end position="421"/>
    </location>
</feature>
<keyword evidence="4" id="KW-1185">Reference proteome</keyword>
<dbReference type="GO" id="GO:0003676">
    <property type="term" value="F:nucleic acid binding"/>
    <property type="evidence" value="ECO:0007669"/>
    <property type="project" value="InterPro"/>
</dbReference>
<dbReference type="Pfam" id="PF13384">
    <property type="entry name" value="HTH_23"/>
    <property type="match status" value="1"/>
</dbReference>
<comment type="caution">
    <text evidence="3">The sequence shown here is derived from an EMBL/GenBank/DDBJ whole genome shotgun (WGS) entry which is preliminary data.</text>
</comment>
<dbReference type="InterPro" id="IPR012337">
    <property type="entry name" value="RNaseH-like_sf"/>
</dbReference>
<dbReference type="InterPro" id="IPR001584">
    <property type="entry name" value="Integrase_cat-core"/>
</dbReference>
<dbReference type="InterPro" id="IPR015378">
    <property type="entry name" value="Transposase-like_Mu_C"/>
</dbReference>
<proteinExistence type="predicted"/>
<gene>
    <name evidence="3" type="ORF">HMPREF9098_0618</name>
</gene>
<evidence type="ECO:0000256" key="1">
    <source>
        <dbReference type="SAM" id="MobiDB-lite"/>
    </source>
</evidence>
<accession>F0EXN4</accession>
<feature type="compositionally biased region" description="Acidic residues" evidence="1">
    <location>
        <begin position="609"/>
        <end position="620"/>
    </location>
</feature>
<dbReference type="HOGENOM" id="CLU_017991_4_0_4"/>
<dbReference type="PROSITE" id="PS50994">
    <property type="entry name" value="INTEGRASE"/>
    <property type="match status" value="1"/>
</dbReference>
<feature type="region of interest" description="Disordered" evidence="1">
    <location>
        <begin position="564"/>
        <end position="620"/>
    </location>
</feature>